<keyword evidence="2" id="KW-1185">Reference proteome</keyword>
<organism evidence="1 2">
    <name type="scientific">Chryseobacterium polytrichastri</name>
    <dbReference type="NCBI Taxonomy" id="1302687"/>
    <lineage>
        <taxon>Bacteria</taxon>
        <taxon>Pseudomonadati</taxon>
        <taxon>Bacteroidota</taxon>
        <taxon>Flavobacteriia</taxon>
        <taxon>Flavobacteriales</taxon>
        <taxon>Weeksellaceae</taxon>
        <taxon>Chryseobacterium group</taxon>
        <taxon>Chryseobacterium</taxon>
    </lineage>
</organism>
<gene>
    <name evidence="1" type="ORF">SAMN05444267_104311</name>
</gene>
<dbReference type="STRING" id="1302687.SAMN05444267_104311"/>
<evidence type="ECO:0000313" key="2">
    <source>
        <dbReference type="Proteomes" id="UP000184364"/>
    </source>
</evidence>
<dbReference type="Proteomes" id="UP000184364">
    <property type="component" value="Unassembled WGS sequence"/>
</dbReference>
<sequence length="221" mass="26398">MRKFDDYTEIFGNWCNFSDRFDELKIYSKELEKIVNFEAENYRINRETFELGTDEFERQFHFVNDTFIKNLRTSVIVSLVTIIENEFHNFCNMLKLIKNLKIKHNSFKGTILEQFKIYITDVYSLRFDLNANDWQLLNEIVELRNCIVHHDSNLEDWYGRKFAKAETIKNLSKKIPDIGIENDLNNITLNNGSCEECIKIVESFFNSLYKHTLNLFSKNEN</sequence>
<reference evidence="2" key="1">
    <citation type="submission" date="2016-11" db="EMBL/GenBank/DDBJ databases">
        <authorList>
            <person name="Varghese N."/>
            <person name="Submissions S."/>
        </authorList>
    </citation>
    <scope>NUCLEOTIDE SEQUENCE [LARGE SCALE GENOMIC DNA]</scope>
    <source>
        <strain evidence="2">DSM 26899</strain>
    </source>
</reference>
<proteinExistence type="predicted"/>
<evidence type="ECO:0000313" key="1">
    <source>
        <dbReference type="EMBL" id="SHM33597.1"/>
    </source>
</evidence>
<evidence type="ECO:0008006" key="3">
    <source>
        <dbReference type="Google" id="ProtNLM"/>
    </source>
</evidence>
<dbReference type="RefSeq" id="WP_073296831.1">
    <property type="nucleotide sequence ID" value="NZ_FRAV01000043.1"/>
</dbReference>
<dbReference type="AlphaFoldDB" id="A0A1M7HZP0"/>
<accession>A0A1M7HZP0</accession>
<dbReference type="OrthoDB" id="1490886at2"/>
<protein>
    <recommendedName>
        <fullName evidence="3">RiboL-PSP-HEPN domain-containing protein</fullName>
    </recommendedName>
</protein>
<dbReference type="EMBL" id="FRAV01000043">
    <property type="protein sequence ID" value="SHM33597.1"/>
    <property type="molecule type" value="Genomic_DNA"/>
</dbReference>
<name>A0A1M7HZP0_9FLAO</name>